<dbReference type="InterPro" id="IPR017896">
    <property type="entry name" value="4Fe4S_Fe-S-bd"/>
</dbReference>
<dbReference type="GO" id="GO:0046872">
    <property type="term" value="F:metal ion binding"/>
    <property type="evidence" value="ECO:0007669"/>
    <property type="project" value="UniProtKB-KW"/>
</dbReference>
<dbReference type="GO" id="GO:0051536">
    <property type="term" value="F:iron-sulfur cluster binding"/>
    <property type="evidence" value="ECO:0007669"/>
    <property type="project" value="UniProtKB-KW"/>
</dbReference>
<organism evidence="5 6">
    <name type="scientific">Candidatus Acutalibacter pullistercoris</name>
    <dbReference type="NCBI Taxonomy" id="2838418"/>
    <lineage>
        <taxon>Bacteria</taxon>
        <taxon>Bacillati</taxon>
        <taxon>Bacillota</taxon>
        <taxon>Clostridia</taxon>
        <taxon>Eubacteriales</taxon>
        <taxon>Acutalibacteraceae</taxon>
        <taxon>Acutalibacter</taxon>
    </lineage>
</organism>
<dbReference type="Gene3D" id="3.20.20.100">
    <property type="entry name" value="NADP-dependent oxidoreductase domain"/>
    <property type="match status" value="1"/>
</dbReference>
<dbReference type="InterPro" id="IPR017900">
    <property type="entry name" value="4Fe4S_Fe_S_CS"/>
</dbReference>
<comment type="caution">
    <text evidence="5">The sequence shown here is derived from an EMBL/GenBank/DDBJ whole genome shotgun (WGS) entry which is preliminary data.</text>
</comment>
<dbReference type="SUPFAM" id="SSF51430">
    <property type="entry name" value="NAD(P)-linked oxidoreductase"/>
    <property type="match status" value="1"/>
</dbReference>
<proteinExistence type="predicted"/>
<evidence type="ECO:0000313" key="6">
    <source>
        <dbReference type="Proteomes" id="UP000823915"/>
    </source>
</evidence>
<dbReference type="EMBL" id="DXDU01000151">
    <property type="protein sequence ID" value="HIY27356.1"/>
    <property type="molecule type" value="Genomic_DNA"/>
</dbReference>
<dbReference type="Proteomes" id="UP000823915">
    <property type="component" value="Unassembled WGS sequence"/>
</dbReference>
<keyword evidence="2" id="KW-0408">Iron</keyword>
<keyword evidence="3" id="KW-0411">Iron-sulfur</keyword>
<dbReference type="PROSITE" id="PS00198">
    <property type="entry name" value="4FE4S_FER_1"/>
    <property type="match status" value="1"/>
</dbReference>
<dbReference type="Pfam" id="PF00248">
    <property type="entry name" value="Aldo_ket_red"/>
    <property type="match status" value="1"/>
</dbReference>
<evidence type="ECO:0000256" key="2">
    <source>
        <dbReference type="ARBA" id="ARBA00023004"/>
    </source>
</evidence>
<reference evidence="5" key="2">
    <citation type="submission" date="2021-04" db="EMBL/GenBank/DDBJ databases">
        <authorList>
            <person name="Gilroy R."/>
        </authorList>
    </citation>
    <scope>NUCLEOTIDE SEQUENCE</scope>
    <source>
        <strain evidence="5">1282</strain>
    </source>
</reference>
<keyword evidence="1" id="KW-0479">Metal-binding</keyword>
<evidence type="ECO:0000256" key="1">
    <source>
        <dbReference type="ARBA" id="ARBA00022723"/>
    </source>
</evidence>
<dbReference type="InterPro" id="IPR053135">
    <property type="entry name" value="AKR2_Oxidoreductase"/>
</dbReference>
<dbReference type="PANTHER" id="PTHR43312">
    <property type="entry name" value="D-THREO-ALDOSE 1-DEHYDROGENASE"/>
    <property type="match status" value="1"/>
</dbReference>
<dbReference type="InterPro" id="IPR036812">
    <property type="entry name" value="NAD(P)_OxRdtase_dom_sf"/>
</dbReference>
<dbReference type="CDD" id="cd19100">
    <property type="entry name" value="AKR_unchar"/>
    <property type="match status" value="1"/>
</dbReference>
<dbReference type="PROSITE" id="PS51379">
    <property type="entry name" value="4FE4S_FER_2"/>
    <property type="match status" value="1"/>
</dbReference>
<protein>
    <submittedName>
        <fullName evidence="5">Aldo/keto reductase</fullName>
    </submittedName>
</protein>
<dbReference type="PANTHER" id="PTHR43312:SF1">
    <property type="entry name" value="NADP-DEPENDENT OXIDOREDUCTASE DOMAIN-CONTAINING PROTEIN"/>
    <property type="match status" value="1"/>
</dbReference>
<gene>
    <name evidence="5" type="ORF">H9838_09325</name>
</gene>
<sequence>MNYRTLGRTGMKVSEIGLGSEAFVDREEQTSLEILNAAIKLGVNYFDLYNPEPYVRDAFGKAMAGRREKFILQGHLCTAWVDGQYKRTRDIEEVKAAYDDLFRRLGTDYIDVGMIHYVDEQVDFNEVFGGPVMQFAKELKAQGKIRAIGMSTHNPRAALLAAKSGVVDVIMFSVNPAYDLLPPTEDVDSIFEKETYENALSSTDPERQELYSLCESQGVALTVMKPYGGGALLKAEESPFGAAMTVPQCLHYCLTRPGVATVLAGAHDVEQLRQAAAYSDLPDEAKDYAAVLSTAPAHRFVDKCMYCGHCAPCTVGIDIATVNKFYDLCQAQNTVPETVREHYSALRVKAGACIQCYACESRCPFDVKIVDHMAKARELFGE</sequence>
<reference evidence="5" key="1">
    <citation type="journal article" date="2021" name="PeerJ">
        <title>Extensive microbial diversity within the chicken gut microbiome revealed by metagenomics and culture.</title>
        <authorList>
            <person name="Gilroy R."/>
            <person name="Ravi A."/>
            <person name="Getino M."/>
            <person name="Pursley I."/>
            <person name="Horton D.L."/>
            <person name="Alikhan N.F."/>
            <person name="Baker D."/>
            <person name="Gharbi K."/>
            <person name="Hall N."/>
            <person name="Watson M."/>
            <person name="Adriaenssens E.M."/>
            <person name="Foster-Nyarko E."/>
            <person name="Jarju S."/>
            <person name="Secka A."/>
            <person name="Antonio M."/>
            <person name="Oren A."/>
            <person name="Chaudhuri R.R."/>
            <person name="La Ragione R."/>
            <person name="Hildebrand F."/>
            <person name="Pallen M.J."/>
        </authorList>
    </citation>
    <scope>NUCLEOTIDE SEQUENCE</scope>
    <source>
        <strain evidence="5">1282</strain>
    </source>
</reference>
<evidence type="ECO:0000259" key="4">
    <source>
        <dbReference type="PROSITE" id="PS51379"/>
    </source>
</evidence>
<name>A0A9D2C1U0_9FIRM</name>
<accession>A0A9D2C1U0</accession>
<dbReference type="SUPFAM" id="SSF46548">
    <property type="entry name" value="alpha-helical ferredoxin"/>
    <property type="match status" value="1"/>
</dbReference>
<dbReference type="AlphaFoldDB" id="A0A9D2C1U0"/>
<dbReference type="InterPro" id="IPR023210">
    <property type="entry name" value="NADP_OxRdtase_dom"/>
</dbReference>
<feature type="domain" description="4Fe-4S ferredoxin-type" evidence="4">
    <location>
        <begin position="344"/>
        <end position="373"/>
    </location>
</feature>
<evidence type="ECO:0000256" key="3">
    <source>
        <dbReference type="ARBA" id="ARBA00023014"/>
    </source>
</evidence>
<evidence type="ECO:0000313" key="5">
    <source>
        <dbReference type="EMBL" id="HIY27356.1"/>
    </source>
</evidence>